<dbReference type="PANTHER" id="PTHR47356">
    <property type="entry name" value="FAD-DEPENDENT MONOOXYGENASE ASQG-RELATED"/>
    <property type="match status" value="1"/>
</dbReference>
<dbReference type="PANTHER" id="PTHR47356:SF2">
    <property type="entry name" value="FAD-BINDING DOMAIN-CONTAINING PROTEIN-RELATED"/>
    <property type="match status" value="1"/>
</dbReference>
<evidence type="ECO:0000313" key="9">
    <source>
        <dbReference type="Proteomes" id="UP000717515"/>
    </source>
</evidence>
<keyword evidence="3" id="KW-0274">FAD</keyword>
<evidence type="ECO:0000256" key="5">
    <source>
        <dbReference type="SAM" id="MobiDB-lite"/>
    </source>
</evidence>
<feature type="domain" description="FAD-binding" evidence="7">
    <location>
        <begin position="20"/>
        <end position="140"/>
    </location>
</feature>
<dbReference type="InterPro" id="IPR036188">
    <property type="entry name" value="FAD/NAD-bd_sf"/>
</dbReference>
<dbReference type="Pfam" id="PF01494">
    <property type="entry name" value="FAD_binding_3"/>
    <property type="match status" value="1"/>
</dbReference>
<sequence length="360" mass="40720">MQQKKITAIGSVLCLLPNVLPVFEQLGLYDELIKMSYPVSKMDILSGSNLKKISNYNLKDDKECFGYPRIVLQRPLLHSLLLRNIPPKRIHFGKKFKMLDQRQEGVAIQCTDKSEFYGDILVGADGVNSGVRQSLYRQMAQDNILPSSDLRAMTKGYVVLAGVTRSLSPSDHPGLDNPHTNATFMISDDSPHSCGLATLPGNKIGWHASIQLTNAEFEEGRFRSSDEWEYEANDKTLQKVADCSTPFGKLGKLFEATPRELISRAFLGDMLHETWNYQRTVLIGDACHKTFCDRVLRQTLFNLTPQRTVTKQLNKSMSYAPQASFLPQIPRHGTAPVLPQKPSKRWQEEQAYRKEATRRC</sequence>
<dbReference type="InterPro" id="IPR050562">
    <property type="entry name" value="FAD_mOase_fung"/>
</dbReference>
<dbReference type="InterPro" id="IPR002938">
    <property type="entry name" value="FAD-bd"/>
</dbReference>
<evidence type="ECO:0000259" key="7">
    <source>
        <dbReference type="Pfam" id="PF01494"/>
    </source>
</evidence>
<evidence type="ECO:0000313" key="8">
    <source>
        <dbReference type="EMBL" id="KAG9322571.1"/>
    </source>
</evidence>
<keyword evidence="2" id="KW-0285">Flavoprotein</keyword>
<dbReference type="AlphaFoldDB" id="A0A9P8A517"/>
<feature type="signal peptide" evidence="6">
    <location>
        <begin position="1"/>
        <end position="21"/>
    </location>
</feature>
<keyword evidence="6" id="KW-0732">Signal</keyword>
<evidence type="ECO:0000256" key="2">
    <source>
        <dbReference type="ARBA" id="ARBA00022630"/>
    </source>
</evidence>
<dbReference type="Gene3D" id="3.50.50.60">
    <property type="entry name" value="FAD/NAD(P)-binding domain"/>
    <property type="match status" value="1"/>
</dbReference>
<accession>A0A9P8A517</accession>
<feature type="region of interest" description="Disordered" evidence="5">
    <location>
        <begin position="330"/>
        <end position="360"/>
    </location>
</feature>
<dbReference type="EMBL" id="JAIFTL010000139">
    <property type="protein sequence ID" value="KAG9322571.1"/>
    <property type="molecule type" value="Genomic_DNA"/>
</dbReference>
<gene>
    <name evidence="8" type="ORF">KVV02_001364</name>
</gene>
<evidence type="ECO:0000256" key="4">
    <source>
        <dbReference type="ARBA" id="ARBA00023002"/>
    </source>
</evidence>
<dbReference type="GO" id="GO:0071949">
    <property type="term" value="F:FAD binding"/>
    <property type="evidence" value="ECO:0007669"/>
    <property type="project" value="InterPro"/>
</dbReference>
<reference evidence="8" key="1">
    <citation type="submission" date="2021-07" db="EMBL/GenBank/DDBJ databases">
        <title>Draft genome of Mortierella alpina, strain LL118, isolated from an aspen leaf litter sample.</title>
        <authorList>
            <person name="Yang S."/>
            <person name="Vinatzer B.A."/>
        </authorList>
    </citation>
    <scope>NUCLEOTIDE SEQUENCE</scope>
    <source>
        <strain evidence="8">LL118</strain>
    </source>
</reference>
<dbReference type="Proteomes" id="UP000717515">
    <property type="component" value="Unassembled WGS sequence"/>
</dbReference>
<evidence type="ECO:0000256" key="6">
    <source>
        <dbReference type="SAM" id="SignalP"/>
    </source>
</evidence>
<organism evidence="8 9">
    <name type="scientific">Mortierella alpina</name>
    <name type="common">Oleaginous fungus</name>
    <name type="synonym">Mortierella renispora</name>
    <dbReference type="NCBI Taxonomy" id="64518"/>
    <lineage>
        <taxon>Eukaryota</taxon>
        <taxon>Fungi</taxon>
        <taxon>Fungi incertae sedis</taxon>
        <taxon>Mucoromycota</taxon>
        <taxon>Mortierellomycotina</taxon>
        <taxon>Mortierellomycetes</taxon>
        <taxon>Mortierellales</taxon>
        <taxon>Mortierellaceae</taxon>
        <taxon>Mortierella</taxon>
    </lineage>
</organism>
<feature type="chain" id="PRO_5040436335" description="FAD-binding domain-containing protein" evidence="6">
    <location>
        <begin position="22"/>
        <end position="360"/>
    </location>
</feature>
<protein>
    <recommendedName>
        <fullName evidence="7">FAD-binding domain-containing protein</fullName>
    </recommendedName>
</protein>
<feature type="compositionally biased region" description="Basic and acidic residues" evidence="5">
    <location>
        <begin position="345"/>
        <end position="360"/>
    </location>
</feature>
<dbReference type="GO" id="GO:0004497">
    <property type="term" value="F:monooxygenase activity"/>
    <property type="evidence" value="ECO:0007669"/>
    <property type="project" value="InterPro"/>
</dbReference>
<evidence type="ECO:0000256" key="3">
    <source>
        <dbReference type="ARBA" id="ARBA00022827"/>
    </source>
</evidence>
<proteinExistence type="inferred from homology"/>
<evidence type="ECO:0000256" key="1">
    <source>
        <dbReference type="ARBA" id="ARBA00007992"/>
    </source>
</evidence>
<keyword evidence="4" id="KW-0560">Oxidoreductase</keyword>
<name>A0A9P8A517_MORAP</name>
<comment type="similarity">
    <text evidence="1">Belongs to the paxM FAD-dependent monooxygenase family.</text>
</comment>
<comment type="caution">
    <text evidence="8">The sequence shown here is derived from an EMBL/GenBank/DDBJ whole genome shotgun (WGS) entry which is preliminary data.</text>
</comment>
<dbReference type="SUPFAM" id="SSF51905">
    <property type="entry name" value="FAD/NAD(P)-binding domain"/>
    <property type="match status" value="1"/>
</dbReference>